<evidence type="ECO:0000313" key="1">
    <source>
        <dbReference type="EMBL" id="KAG6397086.1"/>
    </source>
</evidence>
<proteinExistence type="predicted"/>
<reference evidence="1" key="1">
    <citation type="submission" date="2018-01" db="EMBL/GenBank/DDBJ databases">
        <authorList>
            <person name="Mao J.F."/>
        </authorList>
    </citation>
    <scope>NUCLEOTIDE SEQUENCE</scope>
    <source>
        <strain evidence="1">Huo1</strain>
        <tissue evidence="1">Leaf</tissue>
    </source>
</reference>
<keyword evidence="2" id="KW-1185">Reference proteome</keyword>
<comment type="caution">
    <text evidence="1">The sequence shown here is derived from an EMBL/GenBank/DDBJ whole genome shotgun (WGS) entry which is preliminary data.</text>
</comment>
<organism evidence="1">
    <name type="scientific">Salvia splendens</name>
    <name type="common">Scarlet sage</name>
    <dbReference type="NCBI Taxonomy" id="180675"/>
    <lineage>
        <taxon>Eukaryota</taxon>
        <taxon>Viridiplantae</taxon>
        <taxon>Streptophyta</taxon>
        <taxon>Embryophyta</taxon>
        <taxon>Tracheophyta</taxon>
        <taxon>Spermatophyta</taxon>
        <taxon>Magnoliopsida</taxon>
        <taxon>eudicotyledons</taxon>
        <taxon>Gunneridae</taxon>
        <taxon>Pentapetalae</taxon>
        <taxon>asterids</taxon>
        <taxon>lamiids</taxon>
        <taxon>Lamiales</taxon>
        <taxon>Lamiaceae</taxon>
        <taxon>Nepetoideae</taxon>
        <taxon>Mentheae</taxon>
        <taxon>Salviinae</taxon>
        <taxon>Salvia</taxon>
        <taxon>Salvia subgen. Calosphace</taxon>
        <taxon>core Calosphace</taxon>
    </lineage>
</organism>
<accession>A0A8X8WLU5</accession>
<dbReference type="Proteomes" id="UP000298416">
    <property type="component" value="Unassembled WGS sequence"/>
</dbReference>
<protein>
    <submittedName>
        <fullName evidence="1">Uncharacterized protein</fullName>
    </submittedName>
</protein>
<dbReference type="AlphaFoldDB" id="A0A8X8WLU5"/>
<dbReference type="EMBL" id="PNBA02000016">
    <property type="protein sequence ID" value="KAG6397086.1"/>
    <property type="molecule type" value="Genomic_DNA"/>
</dbReference>
<evidence type="ECO:0000313" key="2">
    <source>
        <dbReference type="Proteomes" id="UP000298416"/>
    </source>
</evidence>
<reference evidence="1" key="2">
    <citation type="submission" date="2020-08" db="EMBL/GenBank/DDBJ databases">
        <title>Plant Genome Project.</title>
        <authorList>
            <person name="Zhang R.-G."/>
        </authorList>
    </citation>
    <scope>NUCLEOTIDE SEQUENCE</scope>
    <source>
        <strain evidence="1">Huo1</strain>
        <tissue evidence="1">Leaf</tissue>
    </source>
</reference>
<sequence>MVRFYRRLGDVAVRQNKRPVTRESTDWLYYGADQIEVKLSSPKALAELALSQPSCCCACFAPPVPPSTVPSISLELLPSPTLLLCWLNVECDERLCENSAELSNLAREVSNNFGSASDLSTEPNPSHSVISTVMSRKNLSIMKAKLSVLAYDYGGMSEEGFQYTIEGSYGY</sequence>
<gene>
    <name evidence="1" type="ORF">SASPL_143248</name>
</gene>
<name>A0A8X8WLU5_SALSN</name>